<keyword evidence="4 7" id="KW-0540">Nuclease</keyword>
<evidence type="ECO:0000313" key="11">
    <source>
        <dbReference type="Proteomes" id="UP001524499"/>
    </source>
</evidence>
<dbReference type="InterPro" id="IPR029052">
    <property type="entry name" value="Metallo-depent_PP-like"/>
</dbReference>
<evidence type="ECO:0000256" key="6">
    <source>
        <dbReference type="ARBA" id="ARBA00022839"/>
    </source>
</evidence>
<organism evidence="10 11">
    <name type="scientific">Methylomonas subterranea</name>
    <dbReference type="NCBI Taxonomy" id="2952225"/>
    <lineage>
        <taxon>Bacteria</taxon>
        <taxon>Pseudomonadati</taxon>
        <taxon>Pseudomonadota</taxon>
        <taxon>Gammaproteobacteria</taxon>
        <taxon>Methylococcales</taxon>
        <taxon>Methylococcaceae</taxon>
        <taxon>Methylomonas</taxon>
    </lineage>
</organism>
<dbReference type="CDD" id="cd00840">
    <property type="entry name" value="MPP_Mre11_N"/>
    <property type="match status" value="1"/>
</dbReference>
<dbReference type="InterPro" id="IPR004593">
    <property type="entry name" value="SbcD"/>
</dbReference>
<evidence type="ECO:0000259" key="9">
    <source>
        <dbReference type="Pfam" id="PF12320"/>
    </source>
</evidence>
<dbReference type="InterPro" id="IPR004843">
    <property type="entry name" value="Calcineurin-like_PHP"/>
</dbReference>
<dbReference type="InterPro" id="IPR026843">
    <property type="entry name" value="SbcD_C"/>
</dbReference>
<accession>A0ABT1TLM4</accession>
<evidence type="ECO:0000256" key="5">
    <source>
        <dbReference type="ARBA" id="ARBA00022801"/>
    </source>
</evidence>
<comment type="function">
    <text evidence="7">SbcCD cleaves DNA hairpin structures. These structures can inhibit DNA replication and are intermediates in certain DNA recombination reactions. The complex acts as a 3'-&gt;5' double strand exonuclease that can open hairpins. It also has a 5' single-strand endonuclease activity.</text>
</comment>
<dbReference type="NCBIfam" id="TIGR00619">
    <property type="entry name" value="sbcd"/>
    <property type="match status" value="1"/>
</dbReference>
<evidence type="ECO:0000313" key="10">
    <source>
        <dbReference type="EMBL" id="MCQ8105992.1"/>
    </source>
</evidence>
<evidence type="ECO:0000256" key="4">
    <source>
        <dbReference type="ARBA" id="ARBA00022722"/>
    </source>
</evidence>
<protein>
    <recommendedName>
        <fullName evidence="3 7">Nuclease SbcCD subunit D</fullName>
    </recommendedName>
</protein>
<evidence type="ECO:0000259" key="8">
    <source>
        <dbReference type="Pfam" id="PF00149"/>
    </source>
</evidence>
<dbReference type="InterPro" id="IPR050535">
    <property type="entry name" value="DNA_Repair-Maintenance_Comp"/>
</dbReference>
<dbReference type="InterPro" id="IPR041796">
    <property type="entry name" value="Mre11_N"/>
</dbReference>
<keyword evidence="7" id="KW-0255">Endonuclease</keyword>
<dbReference type="Pfam" id="PF00149">
    <property type="entry name" value="Metallophos"/>
    <property type="match status" value="1"/>
</dbReference>
<dbReference type="Proteomes" id="UP001524499">
    <property type="component" value="Unassembled WGS sequence"/>
</dbReference>
<reference evidence="10 11" key="1">
    <citation type="submission" date="2022-07" db="EMBL/GenBank/DDBJ databases">
        <title>Methylomonas rivi sp. nov., Methylomonas rosea sp. nov., Methylomonas aureus sp. nov. and Methylomonas subterranea sp. nov., four novel methanotrophs isolated from a freshwater creek and the deep terrestrial subsurface.</title>
        <authorList>
            <person name="Abin C."/>
            <person name="Sankaranarayanan K."/>
            <person name="Garner C."/>
            <person name="Sindelar R."/>
            <person name="Kotary K."/>
            <person name="Garner R."/>
            <person name="Barclay S."/>
            <person name="Lawson P."/>
            <person name="Krumholz L."/>
        </authorList>
    </citation>
    <scope>NUCLEOTIDE SEQUENCE [LARGE SCALE GENOMIC DNA]</scope>
    <source>
        <strain evidence="10 11">SURF-2</strain>
    </source>
</reference>
<keyword evidence="5 7" id="KW-0378">Hydrolase</keyword>
<name>A0ABT1TLM4_9GAMM</name>
<proteinExistence type="inferred from homology"/>
<comment type="caution">
    <text evidence="10">The sequence shown here is derived from an EMBL/GenBank/DDBJ whole genome shotgun (WGS) entry which is preliminary data.</text>
</comment>
<keyword evidence="7" id="KW-0235">DNA replication</keyword>
<sequence>MKIIHTSDWHLGHSLKGFDRHYEHQCFLDWLLVQLREQDVDALLATGDIFDNANPSAAAQKQLYRFLKAAREAAPHLRVVMIAGNHDSPGRLEAPSPLLDLFDTTVVGQTGRNGAGEIDLESLIVPLHDREGLRRAWCLAVPFLRPGDLPRVETDGDTYLAGVDALYRDALQQVLLKRQAGEAILAMGHCHLDGSAVSADSERRIVVGGLEALSVAMFDKHIAYAALGHLHLPQSVGGRHWVRYSGSPLPLSFSEIEYPHQVVVLELEGEAVKYIDSLRVPRAVDLLRIPTRPTPLPEVLAQLEQWTAAEPELPEERWPYLEVRVLFDAPEPGARVAIEAALAGKALRLAAIDVSYARVQRAANEGAGSLQGDLSRLQPEDLLQRHYQNQYGSALPEELLQAFQTLLLETGDEA</sequence>
<gene>
    <name evidence="7" type="primary">sbcD</name>
    <name evidence="10" type="ORF">NP590_17925</name>
</gene>
<feature type="domain" description="Nuclease SbcCD subunit D C-terminal" evidence="9">
    <location>
        <begin position="283"/>
        <end position="390"/>
    </location>
</feature>
<dbReference type="SUPFAM" id="SSF56300">
    <property type="entry name" value="Metallo-dependent phosphatases"/>
    <property type="match status" value="1"/>
</dbReference>
<keyword evidence="11" id="KW-1185">Reference proteome</keyword>
<dbReference type="Gene3D" id="3.60.21.10">
    <property type="match status" value="1"/>
</dbReference>
<dbReference type="Pfam" id="PF12320">
    <property type="entry name" value="SbcD_C"/>
    <property type="match status" value="1"/>
</dbReference>
<evidence type="ECO:0000256" key="1">
    <source>
        <dbReference type="ARBA" id="ARBA00010555"/>
    </source>
</evidence>
<evidence type="ECO:0000256" key="3">
    <source>
        <dbReference type="ARBA" id="ARBA00013365"/>
    </source>
</evidence>
<dbReference type="PANTHER" id="PTHR30337">
    <property type="entry name" value="COMPONENT OF ATP-DEPENDENT DSDNA EXONUCLEASE"/>
    <property type="match status" value="1"/>
</dbReference>
<comment type="similarity">
    <text evidence="1 7">Belongs to the SbcD family.</text>
</comment>
<dbReference type="RefSeq" id="WP_256604033.1">
    <property type="nucleotide sequence ID" value="NZ_JANIBJ010000043.1"/>
</dbReference>
<feature type="domain" description="Calcineurin-like phosphoesterase" evidence="8">
    <location>
        <begin position="1"/>
        <end position="232"/>
    </location>
</feature>
<evidence type="ECO:0000256" key="2">
    <source>
        <dbReference type="ARBA" id="ARBA00011322"/>
    </source>
</evidence>
<dbReference type="GO" id="GO:0004527">
    <property type="term" value="F:exonuclease activity"/>
    <property type="evidence" value="ECO:0007669"/>
    <property type="project" value="UniProtKB-KW"/>
</dbReference>
<keyword evidence="6 7" id="KW-0269">Exonuclease</keyword>
<evidence type="ECO:0000256" key="7">
    <source>
        <dbReference type="RuleBase" id="RU363069"/>
    </source>
</evidence>
<keyword evidence="7" id="KW-0233">DNA recombination</keyword>
<dbReference type="PANTHER" id="PTHR30337:SF0">
    <property type="entry name" value="NUCLEASE SBCCD SUBUNIT D"/>
    <property type="match status" value="1"/>
</dbReference>
<comment type="subunit">
    <text evidence="2 7">Heterodimer of SbcC and SbcD.</text>
</comment>
<dbReference type="EMBL" id="JANIBJ010000043">
    <property type="protein sequence ID" value="MCQ8105992.1"/>
    <property type="molecule type" value="Genomic_DNA"/>
</dbReference>